<proteinExistence type="predicted"/>
<keyword evidence="2" id="KW-1185">Reference proteome</keyword>
<evidence type="ECO:0000313" key="2">
    <source>
        <dbReference type="Proteomes" id="UP001597469"/>
    </source>
</evidence>
<accession>A0ABW5M1D3</accession>
<dbReference type="EMBL" id="JBHULN010000001">
    <property type="protein sequence ID" value="MFD2569437.1"/>
    <property type="molecule type" value="Genomic_DNA"/>
</dbReference>
<dbReference type="Proteomes" id="UP001597469">
    <property type="component" value="Unassembled WGS sequence"/>
</dbReference>
<sequence>MLVTICTIRQLPQAFALGDSFIKYAASPNGHPQVVIGLADNPANLPASFVPPFPLLPLDEVLQPVTELSSMYTPTEFAAACKPGFITEVFRRYPQANEVIYADPNLLFFNSLTPINEGLSEANALLTPFITRSPADACWPDEKFFQNIGLYSSDFLAFRRSSETDRLLAWWDDRVRIRARIDFCAGLCLDQIWLMHVPVLFKKITVVRNQNWHVGLWNLHERHLQQEGTTWFVTDATGQSQSLQFANFKGLFHWKEGFFPHQNRLQLTTRPDIARLTSTYQELVNVHNPTAYLTINPAYGLQIEPVVLRGWRQTTVQALKRMNRFIDKVPLPVIR</sequence>
<reference evidence="2" key="1">
    <citation type="journal article" date="2019" name="Int. J. Syst. Evol. Microbiol.">
        <title>The Global Catalogue of Microorganisms (GCM) 10K type strain sequencing project: providing services to taxonomists for standard genome sequencing and annotation.</title>
        <authorList>
            <consortium name="The Broad Institute Genomics Platform"/>
            <consortium name="The Broad Institute Genome Sequencing Center for Infectious Disease"/>
            <person name="Wu L."/>
            <person name="Ma J."/>
        </authorList>
    </citation>
    <scope>NUCLEOTIDE SEQUENCE [LARGE SCALE GENOMIC DNA]</scope>
    <source>
        <strain evidence="2">KCTC 42805</strain>
    </source>
</reference>
<protein>
    <submittedName>
        <fullName evidence="1">Uncharacterized protein</fullName>
    </submittedName>
</protein>
<organism evidence="1 2">
    <name type="scientific">Spirosoma soli</name>
    <dbReference type="NCBI Taxonomy" id="1770529"/>
    <lineage>
        <taxon>Bacteria</taxon>
        <taxon>Pseudomonadati</taxon>
        <taxon>Bacteroidota</taxon>
        <taxon>Cytophagia</taxon>
        <taxon>Cytophagales</taxon>
        <taxon>Cytophagaceae</taxon>
        <taxon>Spirosoma</taxon>
    </lineage>
</organism>
<gene>
    <name evidence="1" type="ORF">ACFSUS_02255</name>
</gene>
<name>A0ABW5M1D3_9BACT</name>
<comment type="caution">
    <text evidence="1">The sequence shown here is derived from an EMBL/GenBank/DDBJ whole genome shotgun (WGS) entry which is preliminary data.</text>
</comment>
<dbReference type="RefSeq" id="WP_381518453.1">
    <property type="nucleotide sequence ID" value="NZ_JBHULN010000001.1"/>
</dbReference>
<evidence type="ECO:0000313" key="1">
    <source>
        <dbReference type="EMBL" id="MFD2569437.1"/>
    </source>
</evidence>